<name>A0AAJ0HSK4_9PEZI</name>
<evidence type="ECO:0000313" key="2">
    <source>
        <dbReference type="EMBL" id="KAK3360686.1"/>
    </source>
</evidence>
<proteinExistence type="predicted"/>
<dbReference type="Proteomes" id="UP001275084">
    <property type="component" value="Unassembled WGS sequence"/>
</dbReference>
<reference evidence="2" key="2">
    <citation type="submission" date="2023-06" db="EMBL/GenBank/DDBJ databases">
        <authorList>
            <consortium name="Lawrence Berkeley National Laboratory"/>
            <person name="Haridas S."/>
            <person name="Hensen N."/>
            <person name="Bonometti L."/>
            <person name="Westerberg I."/>
            <person name="Brannstrom I.O."/>
            <person name="Guillou S."/>
            <person name="Cros-Aarteil S."/>
            <person name="Calhoun S."/>
            <person name="Kuo A."/>
            <person name="Mondo S."/>
            <person name="Pangilinan J."/>
            <person name="Riley R."/>
            <person name="Labutti K."/>
            <person name="Andreopoulos B."/>
            <person name="Lipzen A."/>
            <person name="Chen C."/>
            <person name="Yanf M."/>
            <person name="Daum C."/>
            <person name="Ng V."/>
            <person name="Clum A."/>
            <person name="Steindorff A."/>
            <person name="Ohm R."/>
            <person name="Martin F."/>
            <person name="Silar P."/>
            <person name="Natvig D."/>
            <person name="Lalanne C."/>
            <person name="Gautier V."/>
            <person name="Ament-Velasquez S.L."/>
            <person name="Kruys A."/>
            <person name="Hutchinson M.I."/>
            <person name="Powell A.J."/>
            <person name="Barry K."/>
            <person name="Miller A.N."/>
            <person name="Grigoriev I.V."/>
            <person name="Debuchy R."/>
            <person name="Gladieux P."/>
            <person name="Thoren M.H."/>
            <person name="Johannesson H."/>
        </authorList>
    </citation>
    <scope>NUCLEOTIDE SEQUENCE</scope>
    <source>
        <strain evidence="2">CBS 955.72</strain>
    </source>
</reference>
<reference evidence="2" key="1">
    <citation type="journal article" date="2023" name="Mol. Phylogenet. Evol.">
        <title>Genome-scale phylogeny and comparative genomics of the fungal order Sordariales.</title>
        <authorList>
            <person name="Hensen N."/>
            <person name="Bonometti L."/>
            <person name="Westerberg I."/>
            <person name="Brannstrom I.O."/>
            <person name="Guillou S."/>
            <person name="Cros-Aarteil S."/>
            <person name="Calhoun S."/>
            <person name="Haridas S."/>
            <person name="Kuo A."/>
            <person name="Mondo S."/>
            <person name="Pangilinan J."/>
            <person name="Riley R."/>
            <person name="LaButti K."/>
            <person name="Andreopoulos B."/>
            <person name="Lipzen A."/>
            <person name="Chen C."/>
            <person name="Yan M."/>
            <person name="Daum C."/>
            <person name="Ng V."/>
            <person name="Clum A."/>
            <person name="Steindorff A."/>
            <person name="Ohm R.A."/>
            <person name="Martin F."/>
            <person name="Silar P."/>
            <person name="Natvig D.O."/>
            <person name="Lalanne C."/>
            <person name="Gautier V."/>
            <person name="Ament-Velasquez S.L."/>
            <person name="Kruys A."/>
            <person name="Hutchinson M.I."/>
            <person name="Powell A.J."/>
            <person name="Barry K."/>
            <person name="Miller A.N."/>
            <person name="Grigoriev I.V."/>
            <person name="Debuchy R."/>
            <person name="Gladieux P."/>
            <person name="Hiltunen Thoren M."/>
            <person name="Johannesson H."/>
        </authorList>
    </citation>
    <scope>NUCLEOTIDE SEQUENCE</scope>
    <source>
        <strain evidence="2">CBS 955.72</strain>
    </source>
</reference>
<accession>A0AAJ0HSK4</accession>
<sequence length="685" mass="76248">MAVYTLLNTQNKETRLLLLHAGSGDEPIRCSLHIVSLHHDPKYEALSYVWGSQHSNTSIELNGQPFQVTPNLHAALKRLRLFDSQRTLWVDAVCINQADNAEKAAQVAMMSDIYATTSGALLWLGEEPDAPAHTVSPAQSQEVDSLMLQTNKFLANLVSALDTWQDTEIGHLAADLQRSIQAPLPAPGPDNFLITRTRPHTWHGDDRDTRALLDAATDLGLANDSIFHAFALFRLLAEDHHLHAIPYFRLEPDDRRTHLTHARRAAHWLTTRPWWSRIWTVQECILPPVCVLLYGPVSMPWDAVLTGLLRFQQHRDTCCAAVPGVRDMLNLPVEAARDLHSLRHNTAPVPLARLLPTFRHRGATDPRDKIYALLPLVTQWYGATPLAPDYTKLVGDVYTEAVLHIARAGRSLDALCRPPEREEEKRLRELPSWVMDLSQPAAAGATLDRLAGMLPLYNSCGGLGVQGMQLYEGAGGERVLAMQGVKVDSLKRASTIMMGLSDAAMRDTVRWWYEVAEEELGKMDEEWKERFARTICGDTMVVPGAGERAAGFRRATEEDRRRVEAWVENLQVPSLGNGIEGYGKVGALSHAAKAATQMRAFVVSQKGRMGLVPNMARLTFPRPDEIFLFPGGKAPFVLRDVGVRDIPGIGLKVCYNFLGDCYLHGVMDGEGMERLAENNEMIYIV</sequence>
<dbReference type="PANTHER" id="PTHR24148:SF82">
    <property type="entry name" value="HETEROKARYON INCOMPATIBILITY DOMAIN-CONTAINING PROTEIN"/>
    <property type="match status" value="1"/>
</dbReference>
<dbReference type="Pfam" id="PF06985">
    <property type="entry name" value="HET"/>
    <property type="match status" value="1"/>
</dbReference>
<evidence type="ECO:0000313" key="3">
    <source>
        <dbReference type="Proteomes" id="UP001275084"/>
    </source>
</evidence>
<dbReference type="InterPro" id="IPR010730">
    <property type="entry name" value="HET"/>
</dbReference>
<evidence type="ECO:0000259" key="1">
    <source>
        <dbReference type="Pfam" id="PF06985"/>
    </source>
</evidence>
<organism evidence="2 3">
    <name type="scientific">Lasiosphaeria hispida</name>
    <dbReference type="NCBI Taxonomy" id="260671"/>
    <lineage>
        <taxon>Eukaryota</taxon>
        <taxon>Fungi</taxon>
        <taxon>Dikarya</taxon>
        <taxon>Ascomycota</taxon>
        <taxon>Pezizomycotina</taxon>
        <taxon>Sordariomycetes</taxon>
        <taxon>Sordariomycetidae</taxon>
        <taxon>Sordariales</taxon>
        <taxon>Lasiosphaeriaceae</taxon>
        <taxon>Lasiosphaeria</taxon>
    </lineage>
</organism>
<dbReference type="InterPro" id="IPR052895">
    <property type="entry name" value="HetReg/Transcr_Mod"/>
</dbReference>
<gene>
    <name evidence="2" type="ORF">B0T25DRAFT_536177</name>
</gene>
<feature type="domain" description="Heterokaryon incompatibility" evidence="1">
    <location>
        <begin position="43"/>
        <end position="145"/>
    </location>
</feature>
<dbReference type="EMBL" id="JAUIQD010000002">
    <property type="protein sequence ID" value="KAK3360686.1"/>
    <property type="molecule type" value="Genomic_DNA"/>
</dbReference>
<protein>
    <submittedName>
        <fullName evidence="2">Heterokaryon incompatibility protein-domain-containing protein</fullName>
    </submittedName>
</protein>
<dbReference type="AlphaFoldDB" id="A0AAJ0HSK4"/>
<dbReference type="PANTHER" id="PTHR24148">
    <property type="entry name" value="ANKYRIN REPEAT DOMAIN-CONTAINING PROTEIN 39 HOMOLOG-RELATED"/>
    <property type="match status" value="1"/>
</dbReference>
<keyword evidence="3" id="KW-1185">Reference proteome</keyword>
<comment type="caution">
    <text evidence="2">The sequence shown here is derived from an EMBL/GenBank/DDBJ whole genome shotgun (WGS) entry which is preliminary data.</text>
</comment>